<name>Q08ZD4_STIAD</name>
<dbReference type="EMBL" id="AAMD01000070">
    <property type="protein sequence ID" value="EAU65859.1"/>
    <property type="molecule type" value="Genomic_DNA"/>
</dbReference>
<proteinExistence type="predicted"/>
<dbReference type="Pfam" id="PF02082">
    <property type="entry name" value="Rrf2"/>
    <property type="match status" value="1"/>
</dbReference>
<dbReference type="Gene3D" id="1.10.10.10">
    <property type="entry name" value="Winged helix-like DNA-binding domain superfamily/Winged helix DNA-binding domain"/>
    <property type="match status" value="1"/>
</dbReference>
<gene>
    <name evidence="2" type="ORF">STIAU_5711</name>
</gene>
<sequence length="264" mass="29181">MALSPPPPAEPAQNMCPALRAAYVERPAGRVCRTQSREISWQFIEWGCSPPYQPPPPASPTCATRTRTQKVCVFRLPPRTRTRRVRVMAHLTTSVEYGIHCLIWLVDSNDTPLSSRDLAELQGISPTFLAKIFPKLEKAGIVAASEGVRGGYRLAKAPEDISFLEIVDAIEGEKPLFDCQQIRGRCAVFEGTTPPWATAGVCAVHAVMLRAEKSMRETLAKESLADVAKTFRRKSPPAFSSDLQNWVGNRVQARASPRKSRTPK</sequence>
<dbReference type="SUPFAM" id="SSF46785">
    <property type="entry name" value="Winged helix' DNA-binding domain"/>
    <property type="match status" value="1"/>
</dbReference>
<dbReference type="GO" id="GO:0005829">
    <property type="term" value="C:cytosol"/>
    <property type="evidence" value="ECO:0007669"/>
    <property type="project" value="TreeGrafter"/>
</dbReference>
<dbReference type="Proteomes" id="UP000032702">
    <property type="component" value="Unassembled WGS sequence"/>
</dbReference>
<dbReference type="InterPro" id="IPR030489">
    <property type="entry name" value="TR_Rrf2-type_CS"/>
</dbReference>
<dbReference type="PATRIC" id="fig|378806.16.peg.4938"/>
<dbReference type="PANTHER" id="PTHR33221">
    <property type="entry name" value="WINGED HELIX-TURN-HELIX TRANSCRIPTIONAL REGULATOR, RRF2 FAMILY"/>
    <property type="match status" value="1"/>
</dbReference>
<evidence type="ECO:0000256" key="1">
    <source>
        <dbReference type="SAM" id="MobiDB-lite"/>
    </source>
</evidence>
<dbReference type="PANTHER" id="PTHR33221:SF13">
    <property type="entry name" value="TRANSCRIPTIONAL REGULATOR-RELATED"/>
    <property type="match status" value="1"/>
</dbReference>
<reference evidence="2 3" key="1">
    <citation type="submission" date="2006-04" db="EMBL/GenBank/DDBJ databases">
        <authorList>
            <person name="Nierman W.C."/>
        </authorList>
    </citation>
    <scope>NUCLEOTIDE SEQUENCE [LARGE SCALE GENOMIC DNA]</scope>
    <source>
        <strain evidence="2 3">DW4/3-1</strain>
    </source>
</reference>
<dbReference type="InterPro" id="IPR000944">
    <property type="entry name" value="Tscrpt_reg_Rrf2"/>
</dbReference>
<dbReference type="GO" id="GO:0003700">
    <property type="term" value="F:DNA-binding transcription factor activity"/>
    <property type="evidence" value="ECO:0007669"/>
    <property type="project" value="TreeGrafter"/>
</dbReference>
<dbReference type="PROSITE" id="PS51197">
    <property type="entry name" value="HTH_RRF2_2"/>
    <property type="match status" value="1"/>
</dbReference>
<organism evidence="2 3">
    <name type="scientific">Stigmatella aurantiaca (strain DW4/3-1)</name>
    <dbReference type="NCBI Taxonomy" id="378806"/>
    <lineage>
        <taxon>Bacteria</taxon>
        <taxon>Pseudomonadati</taxon>
        <taxon>Myxococcota</taxon>
        <taxon>Myxococcia</taxon>
        <taxon>Myxococcales</taxon>
        <taxon>Cystobacterineae</taxon>
        <taxon>Archangiaceae</taxon>
        <taxon>Stigmatella</taxon>
    </lineage>
</organism>
<dbReference type="AlphaFoldDB" id="Q08ZD4"/>
<dbReference type="PROSITE" id="PS01332">
    <property type="entry name" value="HTH_RRF2_1"/>
    <property type="match status" value="1"/>
</dbReference>
<dbReference type="InterPro" id="IPR036388">
    <property type="entry name" value="WH-like_DNA-bd_sf"/>
</dbReference>
<protein>
    <submittedName>
        <fullName evidence="2">Transcriptional regulator, BadM/Rrf2 family</fullName>
    </submittedName>
</protein>
<comment type="caution">
    <text evidence="2">The sequence shown here is derived from an EMBL/GenBank/DDBJ whole genome shotgun (WGS) entry which is preliminary data.</text>
</comment>
<feature type="region of interest" description="Disordered" evidence="1">
    <location>
        <begin position="235"/>
        <end position="264"/>
    </location>
</feature>
<evidence type="ECO:0000313" key="2">
    <source>
        <dbReference type="EMBL" id="EAU65859.1"/>
    </source>
</evidence>
<dbReference type="InterPro" id="IPR036390">
    <property type="entry name" value="WH_DNA-bd_sf"/>
</dbReference>
<dbReference type="NCBIfam" id="TIGR00738">
    <property type="entry name" value="rrf2_super"/>
    <property type="match status" value="1"/>
</dbReference>
<evidence type="ECO:0000313" key="3">
    <source>
        <dbReference type="Proteomes" id="UP000032702"/>
    </source>
</evidence>
<accession>Q08ZD4</accession>